<evidence type="ECO:0000256" key="2">
    <source>
        <dbReference type="ARBA" id="ARBA00022771"/>
    </source>
</evidence>
<dbReference type="GO" id="GO:0006357">
    <property type="term" value="P:regulation of transcription by RNA polymerase II"/>
    <property type="evidence" value="ECO:0007669"/>
    <property type="project" value="TreeGrafter"/>
</dbReference>
<proteinExistence type="evidence at transcript level"/>
<evidence type="ECO:0000259" key="5">
    <source>
        <dbReference type="PROSITE" id="PS51293"/>
    </source>
</evidence>
<reference evidence="7" key="1">
    <citation type="journal article" date="2009" name="Nature">
        <title>The Schistosoma japonicum genome reveals features of host-parasite interplay.</title>
        <authorList>
            <person name="Liu F."/>
            <person name="Zhou Y."/>
            <person name="Wang Z.Q."/>
            <person name="Lu G."/>
            <person name="Zheng H."/>
            <person name="Brindley P.J."/>
            <person name="McManus D.P."/>
            <person name="Blair D."/>
            <person name="Zhang Q.H."/>
            <person name="Zhong Y."/>
            <person name="Wang S."/>
            <person name="Han Z.G."/>
            <person name="Chen Z."/>
        </authorList>
    </citation>
    <scope>NUCLEOTIDE SEQUENCE</scope>
    <source>
        <strain evidence="7">Anhui</strain>
    </source>
</reference>
<dbReference type="GO" id="GO:0005634">
    <property type="term" value="C:nucleus"/>
    <property type="evidence" value="ECO:0007669"/>
    <property type="project" value="TreeGrafter"/>
</dbReference>
<evidence type="ECO:0000313" key="7">
    <source>
        <dbReference type="EMBL" id="CAX69647.1"/>
    </source>
</evidence>
<protein>
    <submittedName>
        <fullName evidence="7">Transcriptional adapter 2B</fullName>
    </submittedName>
</protein>
<dbReference type="InterPro" id="IPR055141">
    <property type="entry name" value="TADA2A_B-like_dom"/>
</dbReference>
<dbReference type="InterPro" id="IPR009057">
    <property type="entry name" value="Homeodomain-like_sf"/>
</dbReference>
<organism evidence="7">
    <name type="scientific">Schistosoma japonicum</name>
    <name type="common">Blood fluke</name>
    <dbReference type="NCBI Taxonomy" id="6182"/>
    <lineage>
        <taxon>Eukaryota</taxon>
        <taxon>Metazoa</taxon>
        <taxon>Spiralia</taxon>
        <taxon>Lophotrochozoa</taxon>
        <taxon>Platyhelminthes</taxon>
        <taxon>Trematoda</taxon>
        <taxon>Digenea</taxon>
        <taxon>Strigeidida</taxon>
        <taxon>Schistosomatoidea</taxon>
        <taxon>Schistosomatidae</taxon>
        <taxon>Schistosoma</taxon>
    </lineage>
</organism>
<dbReference type="EMBL" id="FN313913">
    <property type="protein sequence ID" value="CAX69647.1"/>
    <property type="molecule type" value="mRNA"/>
</dbReference>
<evidence type="ECO:0000259" key="4">
    <source>
        <dbReference type="PROSITE" id="PS50090"/>
    </source>
</evidence>
<dbReference type="AlphaFoldDB" id="C1L4L9"/>
<evidence type="ECO:0000259" key="6">
    <source>
        <dbReference type="PROSITE" id="PS51294"/>
    </source>
</evidence>
<feature type="domain" description="Myb-like" evidence="4">
    <location>
        <begin position="67"/>
        <end position="112"/>
    </location>
</feature>
<dbReference type="Gene3D" id="1.10.10.60">
    <property type="entry name" value="Homeodomain-like"/>
    <property type="match status" value="1"/>
</dbReference>
<dbReference type="GO" id="GO:0003682">
    <property type="term" value="F:chromatin binding"/>
    <property type="evidence" value="ECO:0007669"/>
    <property type="project" value="TreeGrafter"/>
</dbReference>
<dbReference type="Pfam" id="PF22941">
    <property type="entry name" value="TADA2A-like_3rd"/>
    <property type="match status" value="1"/>
</dbReference>
<dbReference type="GO" id="GO:0008270">
    <property type="term" value="F:zinc ion binding"/>
    <property type="evidence" value="ECO:0007669"/>
    <property type="project" value="UniProtKB-KW"/>
</dbReference>
<feature type="domain" description="SANT" evidence="5">
    <location>
        <begin position="73"/>
        <end position="116"/>
    </location>
</feature>
<dbReference type="PROSITE" id="PS51293">
    <property type="entry name" value="SANT"/>
    <property type="match status" value="1"/>
</dbReference>
<evidence type="ECO:0000256" key="1">
    <source>
        <dbReference type="ARBA" id="ARBA00022723"/>
    </source>
</evidence>
<reference evidence="7" key="2">
    <citation type="submission" date="2009-03" db="EMBL/GenBank/DDBJ databases">
        <authorList>
            <person name="Gang L."/>
        </authorList>
    </citation>
    <scope>NUCLEOTIDE SEQUENCE</scope>
    <source>
        <strain evidence="7">Anhui</strain>
    </source>
</reference>
<name>C1L4L9_SCHJA</name>
<dbReference type="PANTHER" id="PTHR12374">
    <property type="entry name" value="TRANSCRIPTIONAL ADAPTOR 2 ADA2 -RELATED"/>
    <property type="match status" value="1"/>
</dbReference>
<dbReference type="SMART" id="SM00717">
    <property type="entry name" value="SANT"/>
    <property type="match status" value="1"/>
</dbReference>
<dbReference type="PROSITE" id="PS50090">
    <property type="entry name" value="MYB_LIKE"/>
    <property type="match status" value="1"/>
</dbReference>
<accession>C1L4L9</accession>
<sequence length="197" mass="22852">MSSGSSKCYYCLKKINLLCIVCAECPRIKICIKCFSHGVEGGNHKKIHKYMIKRSGRDECLHNSWGGRWLLAEELKLLDGLDNYGYGNWNEISAYLQSHSPIDCRDHYNRFYMSGIMSELLSPSICSFTFVKEHIYPNKLFNCADDNGLSCYLRPNHQRSLGYLPYRDEFEFEYMNSAEEVLNSIYTTSTWDELDKG</sequence>
<dbReference type="PANTHER" id="PTHR12374:SF20">
    <property type="entry name" value="TRANSCRIPTIONAL ADAPTER 2-ALPHA"/>
    <property type="match status" value="1"/>
</dbReference>
<dbReference type="InterPro" id="IPR017884">
    <property type="entry name" value="SANT_dom"/>
</dbReference>
<dbReference type="GO" id="GO:0070461">
    <property type="term" value="C:SAGA-type complex"/>
    <property type="evidence" value="ECO:0007669"/>
    <property type="project" value="UniProtKB-ARBA"/>
</dbReference>
<dbReference type="InterPro" id="IPR017930">
    <property type="entry name" value="Myb_dom"/>
</dbReference>
<dbReference type="InterPro" id="IPR001005">
    <property type="entry name" value="SANT/Myb"/>
</dbReference>
<dbReference type="InterPro" id="IPR000433">
    <property type="entry name" value="Znf_ZZ"/>
</dbReference>
<keyword evidence="3" id="KW-0862">Zinc</keyword>
<keyword evidence="1" id="KW-0479">Metal-binding</keyword>
<dbReference type="GO" id="GO:0006338">
    <property type="term" value="P:chromatin remodeling"/>
    <property type="evidence" value="ECO:0007669"/>
    <property type="project" value="TreeGrafter"/>
</dbReference>
<dbReference type="SUPFAM" id="SSF57850">
    <property type="entry name" value="RING/U-box"/>
    <property type="match status" value="1"/>
</dbReference>
<dbReference type="Pfam" id="PF00249">
    <property type="entry name" value="Myb_DNA-binding"/>
    <property type="match status" value="1"/>
</dbReference>
<dbReference type="SUPFAM" id="SSF46689">
    <property type="entry name" value="Homeodomain-like"/>
    <property type="match status" value="1"/>
</dbReference>
<evidence type="ECO:0000256" key="3">
    <source>
        <dbReference type="ARBA" id="ARBA00022833"/>
    </source>
</evidence>
<dbReference type="CDD" id="cd00167">
    <property type="entry name" value="SANT"/>
    <property type="match status" value="1"/>
</dbReference>
<keyword evidence="2" id="KW-0863">Zinc-finger</keyword>
<dbReference type="GO" id="GO:0003713">
    <property type="term" value="F:transcription coactivator activity"/>
    <property type="evidence" value="ECO:0007669"/>
    <property type="project" value="TreeGrafter"/>
</dbReference>
<dbReference type="PROSITE" id="PS51294">
    <property type="entry name" value="HTH_MYB"/>
    <property type="match status" value="1"/>
</dbReference>
<gene>
    <name evidence="7" type="primary">dADA2b</name>
</gene>
<feature type="domain" description="HTH myb-type" evidence="6">
    <location>
        <begin position="67"/>
        <end position="116"/>
    </location>
</feature>
<dbReference type="Pfam" id="PF25299">
    <property type="entry name" value="ZZ_ADA2"/>
    <property type="match status" value="1"/>
</dbReference>